<dbReference type="Gene3D" id="3.40.350.10">
    <property type="entry name" value="Creatinase/prolidase N-terminal domain"/>
    <property type="match status" value="1"/>
</dbReference>
<dbReference type="Proteomes" id="UP001284601">
    <property type="component" value="Unassembled WGS sequence"/>
</dbReference>
<dbReference type="PANTHER" id="PTHR46112">
    <property type="entry name" value="AMINOPEPTIDASE"/>
    <property type="match status" value="1"/>
</dbReference>
<organism evidence="2 3">
    <name type="scientific">Conexibacter stalactiti</name>
    <dbReference type="NCBI Taxonomy" id="1940611"/>
    <lineage>
        <taxon>Bacteria</taxon>
        <taxon>Bacillati</taxon>
        <taxon>Actinomycetota</taxon>
        <taxon>Thermoleophilia</taxon>
        <taxon>Solirubrobacterales</taxon>
        <taxon>Conexibacteraceae</taxon>
        <taxon>Conexibacter</taxon>
    </lineage>
</organism>
<accession>A0ABU4HM98</accession>
<dbReference type="Gene3D" id="3.90.230.10">
    <property type="entry name" value="Creatinase/methionine aminopeptidase superfamily"/>
    <property type="match status" value="1"/>
</dbReference>
<dbReference type="InterPro" id="IPR036005">
    <property type="entry name" value="Creatinase/aminopeptidase-like"/>
</dbReference>
<evidence type="ECO:0000259" key="1">
    <source>
        <dbReference type="Pfam" id="PF00557"/>
    </source>
</evidence>
<keyword evidence="3" id="KW-1185">Reference proteome</keyword>
<sequence length="403" mass="41828">MPAAPTAPTVADAPPPIAPGEFAQRRERTRRAIDAAGLDGLLAWGSVDWSWAVRWLADHQSGFASAAPFGDKGFSALVLPVDGEPILVLDQRVPAADLTVADARTVESVTEGVAQALRDAGLAGKRVGIAGEGAFLDRQRRAIEAQLAAAGAAAVTLVAADAIVEPLHRVKSPAEIALLRHASAVGGAWIGAMVEAAEPGRTEADLVALGMPVLLAGGGFPDDVVIGSGLPCRPNAPRGVPSFDARRPLRQGDLLRVDGFGPVLGYYTDLARSACVGQPASEPQAVVLQQAVDLIQTLIDTVRPGVTHAAVHDAGVAFLTERGHPPHGYFEGFVPMFGHQLGLTTEGPFIAASSTQPIEAGQVLALEIVMGTPETGGISHEEAIVVHPDRNEVLTAACPAVWW</sequence>
<comment type="caution">
    <text evidence="2">The sequence shown here is derived from an EMBL/GenBank/DDBJ whole genome shotgun (WGS) entry which is preliminary data.</text>
</comment>
<evidence type="ECO:0000313" key="3">
    <source>
        <dbReference type="Proteomes" id="UP001284601"/>
    </source>
</evidence>
<dbReference type="Pfam" id="PF00557">
    <property type="entry name" value="Peptidase_M24"/>
    <property type="match status" value="1"/>
</dbReference>
<dbReference type="InterPro" id="IPR029149">
    <property type="entry name" value="Creatin/AminoP/Spt16_N"/>
</dbReference>
<evidence type="ECO:0000313" key="2">
    <source>
        <dbReference type="EMBL" id="MDW5594426.1"/>
    </source>
</evidence>
<protein>
    <submittedName>
        <fullName evidence="2">M24 family metallopeptidase</fullName>
    </submittedName>
</protein>
<dbReference type="SUPFAM" id="SSF55920">
    <property type="entry name" value="Creatinase/aminopeptidase"/>
    <property type="match status" value="1"/>
</dbReference>
<name>A0ABU4HM98_9ACTN</name>
<reference evidence="3" key="1">
    <citation type="submission" date="2023-07" db="EMBL/GenBank/DDBJ databases">
        <title>Conexibacter stalactiti sp. nov., isolated from stalactites in a lava cave and emended description of the genus Conexibacter.</title>
        <authorList>
            <person name="Lee S.D."/>
        </authorList>
    </citation>
    <scope>NUCLEOTIDE SEQUENCE [LARGE SCALE GENOMIC DNA]</scope>
    <source>
        <strain evidence="3">KCTC 39840</strain>
    </source>
</reference>
<dbReference type="SUPFAM" id="SSF53092">
    <property type="entry name" value="Creatinase/prolidase N-terminal domain"/>
    <property type="match status" value="1"/>
</dbReference>
<dbReference type="InterPro" id="IPR000994">
    <property type="entry name" value="Pept_M24"/>
</dbReference>
<dbReference type="RefSeq" id="WP_318596695.1">
    <property type="nucleotide sequence ID" value="NZ_JAWSTH010000016.1"/>
</dbReference>
<dbReference type="PANTHER" id="PTHR46112:SF2">
    <property type="entry name" value="XAA-PRO AMINOPEPTIDASE P-RELATED"/>
    <property type="match status" value="1"/>
</dbReference>
<feature type="domain" description="Peptidase M24" evidence="1">
    <location>
        <begin position="178"/>
        <end position="387"/>
    </location>
</feature>
<proteinExistence type="predicted"/>
<gene>
    <name evidence="2" type="ORF">R7226_08765</name>
</gene>
<dbReference type="InterPro" id="IPR050659">
    <property type="entry name" value="Peptidase_M24B"/>
</dbReference>
<dbReference type="CDD" id="cd01066">
    <property type="entry name" value="APP_MetAP"/>
    <property type="match status" value="1"/>
</dbReference>
<dbReference type="EMBL" id="JAWSTH010000016">
    <property type="protein sequence ID" value="MDW5594426.1"/>
    <property type="molecule type" value="Genomic_DNA"/>
</dbReference>